<feature type="compositionally biased region" description="Polar residues" evidence="2">
    <location>
        <begin position="336"/>
        <end position="352"/>
    </location>
</feature>
<name>A0A5P1FT07_ASPOF</name>
<dbReference type="Pfam" id="PF03398">
    <property type="entry name" value="Ist1"/>
    <property type="match status" value="1"/>
</dbReference>
<dbReference type="InterPro" id="IPR042277">
    <property type="entry name" value="IST1-like"/>
</dbReference>
<dbReference type="Gene3D" id="1.20.1260.60">
    <property type="entry name" value="Vacuolar protein sorting-associated protein Ist1"/>
    <property type="match status" value="1"/>
</dbReference>
<evidence type="ECO:0000256" key="2">
    <source>
        <dbReference type="SAM" id="MobiDB-lite"/>
    </source>
</evidence>
<feature type="compositionally biased region" description="Polar residues" evidence="2">
    <location>
        <begin position="226"/>
        <end position="246"/>
    </location>
</feature>
<reference evidence="4" key="1">
    <citation type="journal article" date="2017" name="Nat. Commun.">
        <title>The asparagus genome sheds light on the origin and evolution of a young Y chromosome.</title>
        <authorList>
            <person name="Harkess A."/>
            <person name="Zhou J."/>
            <person name="Xu C."/>
            <person name="Bowers J.E."/>
            <person name="Van der Hulst R."/>
            <person name="Ayyampalayam S."/>
            <person name="Mercati F."/>
            <person name="Riccardi P."/>
            <person name="McKain M.R."/>
            <person name="Kakrana A."/>
            <person name="Tang H."/>
            <person name="Ray J."/>
            <person name="Groenendijk J."/>
            <person name="Arikit S."/>
            <person name="Mathioni S.M."/>
            <person name="Nakano M."/>
            <person name="Shan H."/>
            <person name="Telgmann-Rauber A."/>
            <person name="Kanno A."/>
            <person name="Yue Z."/>
            <person name="Chen H."/>
            <person name="Li W."/>
            <person name="Chen Y."/>
            <person name="Xu X."/>
            <person name="Zhang Y."/>
            <person name="Luo S."/>
            <person name="Chen H."/>
            <person name="Gao J."/>
            <person name="Mao Z."/>
            <person name="Pires J.C."/>
            <person name="Luo M."/>
            <person name="Kudrna D."/>
            <person name="Wing R.A."/>
            <person name="Meyers B.C."/>
            <person name="Yi K."/>
            <person name="Kong H."/>
            <person name="Lavrijsen P."/>
            <person name="Sunseri F."/>
            <person name="Falavigna A."/>
            <person name="Ye Y."/>
            <person name="Leebens-Mack J.H."/>
            <person name="Chen G."/>
        </authorList>
    </citation>
    <scope>NUCLEOTIDE SEQUENCE [LARGE SCALE GENOMIC DNA]</scope>
    <source>
        <strain evidence="4">cv. DH0086</strain>
    </source>
</reference>
<feature type="compositionally biased region" description="Acidic residues" evidence="2">
    <location>
        <begin position="353"/>
        <end position="363"/>
    </location>
</feature>
<feature type="compositionally biased region" description="Basic and acidic residues" evidence="2">
    <location>
        <begin position="364"/>
        <end position="388"/>
    </location>
</feature>
<gene>
    <name evidence="3" type="ORF">A4U43_C01F10810</name>
</gene>
<sequence>MSPEIKSSSLSFKKLMGFGSFLFRRGFNSSKCKTEAKLATARIKLLRNKREVQVRQMRRDLSMLLQSGRDDTARIRVEHVIREQNVMAANEIIELFCELLVVRLPIIAKQRDCPADLKEGISSLIYAAPRCSEIPELSRITEIFEKKYGKDFVSAARDLRPESGVNRMLIEKLSVRKPSGEVKMKVMKEIAKEYLVEWDATESEKELLQPPEELLEGPRSFVSASSMSVKPTLSQDNMQAKESNVSIPMKPTFLQDGVQEKDNNSRPHSGREQSPTQFKDVASAAQAAADSAAQAVSAAAQAAAFLANQNSNHQSNSANSRRQSSDSTQSSARNNNPSKIFASQSFHRSNFMNDDDDNMDSVDLDDKKVLRRNSYADRRIHSNIRFDDSDGLDSDEEIDSHPPPNRPAPVLPRSDQSERKSTDSFAARVHPNLPDYDAITARFEALKSNRY</sequence>
<dbReference type="GO" id="GO:0015031">
    <property type="term" value="P:protein transport"/>
    <property type="evidence" value="ECO:0007669"/>
    <property type="project" value="InterPro"/>
</dbReference>
<feature type="compositionally biased region" description="Pro residues" evidence="2">
    <location>
        <begin position="401"/>
        <end position="410"/>
    </location>
</feature>
<keyword evidence="4" id="KW-1185">Reference proteome</keyword>
<dbReference type="Proteomes" id="UP000243459">
    <property type="component" value="Chromosome 1"/>
</dbReference>
<feature type="compositionally biased region" description="Acidic residues" evidence="2">
    <location>
        <begin position="389"/>
        <end position="398"/>
    </location>
</feature>
<evidence type="ECO:0000313" key="4">
    <source>
        <dbReference type="Proteomes" id="UP000243459"/>
    </source>
</evidence>
<dbReference type="InterPro" id="IPR005061">
    <property type="entry name" value="Ist1"/>
</dbReference>
<dbReference type="Gramene" id="ONK79851">
    <property type="protein sequence ID" value="ONK79851"/>
    <property type="gene ID" value="A4U43_C01F10810"/>
</dbReference>
<dbReference type="PANTHER" id="PTHR12161">
    <property type="entry name" value="IST1 FAMILY MEMBER"/>
    <property type="match status" value="1"/>
</dbReference>
<dbReference type="OMA" id="LIQGPNT"/>
<feature type="region of interest" description="Disordered" evidence="2">
    <location>
        <begin position="307"/>
        <end position="429"/>
    </location>
</feature>
<feature type="compositionally biased region" description="Low complexity" evidence="2">
    <location>
        <begin position="307"/>
        <end position="335"/>
    </location>
</feature>
<dbReference type="OrthoDB" id="29853at2759"/>
<protein>
    <recommendedName>
        <fullName evidence="5">IST1-like protein</fullName>
    </recommendedName>
</protein>
<dbReference type="EMBL" id="CM007381">
    <property type="protein sequence ID" value="ONK79851.1"/>
    <property type="molecule type" value="Genomic_DNA"/>
</dbReference>
<evidence type="ECO:0008006" key="5">
    <source>
        <dbReference type="Google" id="ProtNLM"/>
    </source>
</evidence>
<organism evidence="3 4">
    <name type="scientific">Asparagus officinalis</name>
    <name type="common">Garden asparagus</name>
    <dbReference type="NCBI Taxonomy" id="4686"/>
    <lineage>
        <taxon>Eukaryota</taxon>
        <taxon>Viridiplantae</taxon>
        <taxon>Streptophyta</taxon>
        <taxon>Embryophyta</taxon>
        <taxon>Tracheophyta</taxon>
        <taxon>Spermatophyta</taxon>
        <taxon>Magnoliopsida</taxon>
        <taxon>Liliopsida</taxon>
        <taxon>Asparagales</taxon>
        <taxon>Asparagaceae</taxon>
        <taxon>Asparagoideae</taxon>
        <taxon>Asparagus</taxon>
    </lineage>
</organism>
<feature type="compositionally biased region" description="Basic and acidic residues" evidence="2">
    <location>
        <begin position="258"/>
        <end position="271"/>
    </location>
</feature>
<evidence type="ECO:0000256" key="1">
    <source>
        <dbReference type="ARBA" id="ARBA00005536"/>
    </source>
</evidence>
<dbReference type="AlphaFoldDB" id="A0A5P1FT07"/>
<evidence type="ECO:0000313" key="3">
    <source>
        <dbReference type="EMBL" id="ONK79851.1"/>
    </source>
</evidence>
<dbReference type="PANTHER" id="PTHR12161:SF55">
    <property type="entry name" value="REGULATOR OF VPS4 ACTIVITY IN THE MVB PATHWAY PROTEIN"/>
    <property type="match status" value="1"/>
</dbReference>
<comment type="similarity">
    <text evidence="1">Belongs to the IST1 family.</text>
</comment>
<feature type="region of interest" description="Disordered" evidence="2">
    <location>
        <begin position="226"/>
        <end position="283"/>
    </location>
</feature>
<proteinExistence type="inferred from homology"/>
<accession>A0A5P1FT07</accession>
<dbReference type="FunFam" id="1.20.1260.60:FF:000003">
    <property type="entry name" value="IST1-like protein isoform A"/>
    <property type="match status" value="1"/>
</dbReference>